<proteinExistence type="predicted"/>
<evidence type="ECO:0000313" key="2">
    <source>
        <dbReference type="EMBL" id="JAG17382.1"/>
    </source>
</evidence>
<gene>
    <name evidence="2" type="ORF">CM83_32621</name>
</gene>
<sequence length="152" mass="17970">LDHPKKSAGYSDLPHPSHEQRRFRASPLVSVCRVGESLQELLPGRILQNRHARRALPGRRGRSLRQNRLRQRSRRELRRHRQLAWQMRSRDALPVRQMLRMLDYSLPERSKTRRSLQKMGQRRHALRALKPLNSIIESHLAGLHGIIESIFY</sequence>
<reference evidence="2" key="2">
    <citation type="submission" date="2014-07" db="EMBL/GenBank/DDBJ databases">
        <authorList>
            <person name="Hull J."/>
        </authorList>
    </citation>
    <scope>NUCLEOTIDE SEQUENCE</scope>
</reference>
<dbReference type="EMBL" id="GBHO01026222">
    <property type="protein sequence ID" value="JAG17382.1"/>
    <property type="molecule type" value="Transcribed_RNA"/>
</dbReference>
<feature type="region of interest" description="Disordered" evidence="1">
    <location>
        <begin position="1"/>
        <end position="22"/>
    </location>
</feature>
<accession>A0A0A9X9H1</accession>
<evidence type="ECO:0000256" key="1">
    <source>
        <dbReference type="SAM" id="MobiDB-lite"/>
    </source>
</evidence>
<name>A0A0A9X9H1_LYGHE</name>
<feature type="non-terminal residue" evidence="2">
    <location>
        <position position="1"/>
    </location>
</feature>
<reference evidence="2" key="1">
    <citation type="journal article" date="2014" name="PLoS ONE">
        <title>Transcriptome-Based Identification of ABC Transporters in the Western Tarnished Plant Bug Lygus hesperus.</title>
        <authorList>
            <person name="Hull J.J."/>
            <person name="Chaney K."/>
            <person name="Geib S.M."/>
            <person name="Fabrick J.A."/>
            <person name="Brent C.S."/>
            <person name="Walsh D."/>
            <person name="Lavine L.C."/>
        </authorList>
    </citation>
    <scope>NUCLEOTIDE SEQUENCE</scope>
</reference>
<organism evidence="2">
    <name type="scientific">Lygus hesperus</name>
    <name type="common">Western plant bug</name>
    <dbReference type="NCBI Taxonomy" id="30085"/>
    <lineage>
        <taxon>Eukaryota</taxon>
        <taxon>Metazoa</taxon>
        <taxon>Ecdysozoa</taxon>
        <taxon>Arthropoda</taxon>
        <taxon>Hexapoda</taxon>
        <taxon>Insecta</taxon>
        <taxon>Pterygota</taxon>
        <taxon>Neoptera</taxon>
        <taxon>Paraneoptera</taxon>
        <taxon>Hemiptera</taxon>
        <taxon>Heteroptera</taxon>
        <taxon>Panheteroptera</taxon>
        <taxon>Cimicomorpha</taxon>
        <taxon>Miridae</taxon>
        <taxon>Mirini</taxon>
        <taxon>Lygus</taxon>
    </lineage>
</organism>
<dbReference type="AlphaFoldDB" id="A0A0A9X9H1"/>
<protein>
    <submittedName>
        <fullName evidence="2">Uncharacterized protein</fullName>
    </submittedName>
</protein>